<name>A0A1G2CTG6_9BACT</name>
<dbReference type="Proteomes" id="UP000178841">
    <property type="component" value="Unassembled WGS sequence"/>
</dbReference>
<evidence type="ECO:0000313" key="1">
    <source>
        <dbReference type="EMBL" id="OGZ03738.1"/>
    </source>
</evidence>
<gene>
    <name evidence="1" type="ORF">A2648_02170</name>
</gene>
<protein>
    <submittedName>
        <fullName evidence="1">Uncharacterized protein</fullName>
    </submittedName>
</protein>
<dbReference type="EMBL" id="MHLH01000015">
    <property type="protein sequence ID" value="OGZ03738.1"/>
    <property type="molecule type" value="Genomic_DNA"/>
</dbReference>
<dbReference type="AlphaFoldDB" id="A0A1G2CTG6"/>
<organism evidence="1 2">
    <name type="scientific">Candidatus Lloydbacteria bacterium RIFCSPHIGHO2_01_FULL_41_20</name>
    <dbReference type="NCBI Taxonomy" id="1798657"/>
    <lineage>
        <taxon>Bacteria</taxon>
        <taxon>Candidatus Lloydiibacteriota</taxon>
    </lineage>
</organism>
<proteinExistence type="predicted"/>
<evidence type="ECO:0000313" key="2">
    <source>
        <dbReference type="Proteomes" id="UP000178841"/>
    </source>
</evidence>
<comment type="caution">
    <text evidence="1">The sequence shown here is derived from an EMBL/GenBank/DDBJ whole genome shotgun (WGS) entry which is preliminary data.</text>
</comment>
<reference evidence="1 2" key="1">
    <citation type="journal article" date="2016" name="Nat. Commun.">
        <title>Thousands of microbial genomes shed light on interconnected biogeochemical processes in an aquifer system.</title>
        <authorList>
            <person name="Anantharaman K."/>
            <person name="Brown C.T."/>
            <person name="Hug L.A."/>
            <person name="Sharon I."/>
            <person name="Castelle C.J."/>
            <person name="Probst A.J."/>
            <person name="Thomas B.C."/>
            <person name="Singh A."/>
            <person name="Wilkins M.J."/>
            <person name="Karaoz U."/>
            <person name="Brodie E.L."/>
            <person name="Williams K.H."/>
            <person name="Hubbard S.S."/>
            <person name="Banfield J.F."/>
        </authorList>
    </citation>
    <scope>NUCLEOTIDE SEQUENCE [LARGE SCALE GENOMIC DNA]</scope>
</reference>
<sequence>MITSDILSIISTAGIAGTDFEMWQKILKHVPATALSSIQVTFTKFPLSINTLNDIYKKRTLALAERNKELLDKTFAEEDIFIKSISLSR</sequence>
<dbReference type="STRING" id="1798657.A2648_02170"/>
<accession>A0A1G2CTG6</accession>